<feature type="transmembrane region" description="Helical" evidence="7">
    <location>
        <begin position="361"/>
        <end position="383"/>
    </location>
</feature>
<evidence type="ECO:0000313" key="10">
    <source>
        <dbReference type="EMBL" id="ODJ88798.1"/>
    </source>
</evidence>
<evidence type="ECO:0000313" key="11">
    <source>
        <dbReference type="Proteomes" id="UP000094769"/>
    </source>
</evidence>
<comment type="similarity">
    <text evidence="2">Belongs to the lipase maturation factor family.</text>
</comment>
<evidence type="ECO:0000256" key="7">
    <source>
        <dbReference type="SAM" id="Phobius"/>
    </source>
</evidence>
<reference evidence="10 11" key="1">
    <citation type="submission" date="2016-06" db="EMBL/GenBank/DDBJ databases">
        <title>Genome sequence of endosymbiont of Candidatus Endolucinida thiodiazotropha.</title>
        <authorList>
            <person name="Poehlein A."/>
            <person name="Koenig S."/>
            <person name="Heiden S.E."/>
            <person name="Thuermer A."/>
            <person name="Voget S."/>
            <person name="Daniel R."/>
            <person name="Markert S."/>
            <person name="Gros O."/>
            <person name="Schweder T."/>
        </authorList>
    </citation>
    <scope>NUCLEOTIDE SEQUENCE [LARGE SCALE GENOMIC DNA]</scope>
    <source>
        <strain evidence="10 11">COS</strain>
    </source>
</reference>
<evidence type="ECO:0000259" key="9">
    <source>
        <dbReference type="Pfam" id="PF25179"/>
    </source>
</evidence>
<protein>
    <recommendedName>
        <fullName evidence="12">Lipase maturation factor family protein</fullName>
    </recommendedName>
</protein>
<dbReference type="GO" id="GO:0051604">
    <property type="term" value="P:protein maturation"/>
    <property type="evidence" value="ECO:0007669"/>
    <property type="project" value="InterPro"/>
</dbReference>
<dbReference type="Pfam" id="PF25179">
    <property type="entry name" value="LMF1_C"/>
    <property type="match status" value="1"/>
</dbReference>
<evidence type="ECO:0008006" key="12">
    <source>
        <dbReference type="Google" id="ProtNLM"/>
    </source>
</evidence>
<keyword evidence="3 7" id="KW-0812">Transmembrane</keyword>
<accession>A0A7Z1AGP9</accession>
<feature type="transmembrane region" description="Helical" evidence="7">
    <location>
        <begin position="169"/>
        <end position="187"/>
    </location>
</feature>
<feature type="transmembrane region" description="Helical" evidence="7">
    <location>
        <begin position="304"/>
        <end position="331"/>
    </location>
</feature>
<feature type="transmembrane region" description="Helical" evidence="7">
    <location>
        <begin position="76"/>
        <end position="98"/>
    </location>
</feature>
<feature type="transmembrane region" description="Helical" evidence="7">
    <location>
        <begin position="143"/>
        <end position="162"/>
    </location>
</feature>
<dbReference type="EMBL" id="MARB01000004">
    <property type="protein sequence ID" value="ODJ88798.1"/>
    <property type="molecule type" value="Genomic_DNA"/>
</dbReference>
<evidence type="ECO:0000259" key="8">
    <source>
        <dbReference type="Pfam" id="PF06762"/>
    </source>
</evidence>
<organism evidence="10 11">
    <name type="scientific">Candidatus Thiodiazotropha endolucinida</name>
    <dbReference type="NCBI Taxonomy" id="1655433"/>
    <lineage>
        <taxon>Bacteria</taxon>
        <taxon>Pseudomonadati</taxon>
        <taxon>Pseudomonadota</taxon>
        <taxon>Gammaproteobacteria</taxon>
        <taxon>Chromatiales</taxon>
        <taxon>Sedimenticolaceae</taxon>
        <taxon>Candidatus Thiodiazotropha</taxon>
    </lineage>
</organism>
<dbReference type="Pfam" id="PF06762">
    <property type="entry name" value="LMF1"/>
    <property type="match status" value="1"/>
</dbReference>
<keyword evidence="5 7" id="KW-1133">Transmembrane helix</keyword>
<dbReference type="Proteomes" id="UP000094769">
    <property type="component" value="Unassembled WGS sequence"/>
</dbReference>
<dbReference type="InterPro" id="IPR009613">
    <property type="entry name" value="LMF"/>
</dbReference>
<dbReference type="InterPro" id="IPR057434">
    <property type="entry name" value="LMF1/2_N"/>
</dbReference>
<dbReference type="PANTHER" id="PTHR14463">
    <property type="entry name" value="LIPASE MATURATION FACTOR"/>
    <property type="match status" value="1"/>
</dbReference>
<keyword evidence="6 7" id="KW-0472">Membrane</keyword>
<comment type="subcellular location">
    <subcellularLocation>
        <location evidence="1">Endoplasmic reticulum membrane</location>
        <topology evidence="1">Multi-pass membrane protein</topology>
    </subcellularLocation>
</comment>
<sequence>MNESCHEFQFCKSLYLTDKYEFHLQAECNCTLLRIIERVAPYCYNSNNEGSPIHKPMNQFKPTMSRLFQPIADQRLVSWLFLRLLALVYLAAFASLSVQITGLVGESGILPLSEHFSLAGEHYGERARLWFPSIFWITGTSDLALKSVSLLGILFSLILLFGRWQRLTLILLFLLYLSLYHAGQIFTNFQWDTLLLETGFLAIFLVGGGNLLLIFLFDWLLFRLRFMSGVFKLVSGDPSWSGLTALNHYFETQPLPHIGAWYAHQLPELILKAGVILTLFSELLVPFLIFFPRRFRYLAAGTTILMQLLIIATSNHNFINLLTIILCLFLLHDPLLKRMLPASLQERIETPVQSPGRLRTALIVTASLLIVPASLISFGANLVRTQTVPAVIQDFSKTVQRFGIGHIFHIFPTMQTERHELVIQGSNDGQSWLTYDFKYKPGDPTRAPGMIIPHQPRLDWMIWFVPTQQPLQMNWFGRFIERLHQGSETVTALLEHNPFPDGPPRYLRVDSFEYRFTTVEERGQSGNWWHMEYQGFFPKVAPRIP</sequence>
<comment type="caution">
    <text evidence="10">The sequence shown here is derived from an EMBL/GenBank/DDBJ whole genome shotgun (WGS) entry which is preliminary data.</text>
</comment>
<keyword evidence="11" id="KW-1185">Reference proteome</keyword>
<evidence type="ECO:0000256" key="6">
    <source>
        <dbReference type="ARBA" id="ARBA00023136"/>
    </source>
</evidence>
<proteinExistence type="inferred from homology"/>
<feature type="transmembrane region" description="Helical" evidence="7">
    <location>
        <begin position="269"/>
        <end position="292"/>
    </location>
</feature>
<evidence type="ECO:0000256" key="5">
    <source>
        <dbReference type="ARBA" id="ARBA00022989"/>
    </source>
</evidence>
<dbReference type="AlphaFoldDB" id="A0A7Z1AGP9"/>
<evidence type="ECO:0000256" key="4">
    <source>
        <dbReference type="ARBA" id="ARBA00022824"/>
    </source>
</evidence>
<gene>
    <name evidence="10" type="ORF">CODIS_08920</name>
</gene>
<keyword evidence="4" id="KW-0256">Endoplasmic reticulum</keyword>
<name>A0A7Z1AGP9_9GAMM</name>
<evidence type="ECO:0000256" key="1">
    <source>
        <dbReference type="ARBA" id="ARBA00004477"/>
    </source>
</evidence>
<dbReference type="InterPro" id="IPR057433">
    <property type="entry name" value="LMF1/2_C"/>
</dbReference>
<evidence type="ECO:0000256" key="2">
    <source>
        <dbReference type="ARBA" id="ARBA00005512"/>
    </source>
</evidence>
<feature type="domain" description="Lipase maturation factor 1/2 C-terminal" evidence="9">
    <location>
        <begin position="410"/>
        <end position="534"/>
    </location>
</feature>
<feature type="domain" description="Lipase maturation factor 1/2 N-terminal" evidence="8">
    <location>
        <begin position="188"/>
        <end position="336"/>
    </location>
</feature>
<evidence type="ECO:0000256" key="3">
    <source>
        <dbReference type="ARBA" id="ARBA00022692"/>
    </source>
</evidence>
<feature type="transmembrane region" description="Helical" evidence="7">
    <location>
        <begin position="199"/>
        <end position="222"/>
    </location>
</feature>